<comment type="caution">
    <text evidence="1">The sequence shown here is derived from an EMBL/GenBank/DDBJ whole genome shotgun (WGS) entry which is preliminary data.</text>
</comment>
<gene>
    <name evidence="1" type="ORF">ACFQ03_12365</name>
</gene>
<sequence length="199" mass="22950">MSYAAIKTKTVEEVISEEQFYTLKESLIQSYLFMDESNKQEVRELLLNVFNINEQQLIERSSSFLKHKSERATLTSTIETAEQWIEKSNEKDIPSLLGLTRTDVEIIGPKGSVSGSHHLADWLDRANLKLVTVNRFAKWHDIVLEQQGTWYEDNGEIRGQATVFTYMRITEGKVAFIARYDNKMEAFHVSGLNEENIIN</sequence>
<evidence type="ECO:0000313" key="2">
    <source>
        <dbReference type="Proteomes" id="UP001597120"/>
    </source>
</evidence>
<dbReference type="RefSeq" id="WP_379288416.1">
    <property type="nucleotide sequence ID" value="NZ_JBHTIU010000039.1"/>
</dbReference>
<name>A0ABW3DBM1_9BACL</name>
<organism evidence="1 2">
    <name type="scientific">Paenibacillus residui</name>
    <dbReference type="NCBI Taxonomy" id="629724"/>
    <lineage>
        <taxon>Bacteria</taxon>
        <taxon>Bacillati</taxon>
        <taxon>Bacillota</taxon>
        <taxon>Bacilli</taxon>
        <taxon>Bacillales</taxon>
        <taxon>Paenibacillaceae</taxon>
        <taxon>Paenibacillus</taxon>
    </lineage>
</organism>
<accession>A0ABW3DBM1</accession>
<protein>
    <recommendedName>
        <fullName evidence="3">SnoaL-like domain-containing protein</fullName>
    </recommendedName>
</protein>
<evidence type="ECO:0008006" key="3">
    <source>
        <dbReference type="Google" id="ProtNLM"/>
    </source>
</evidence>
<dbReference type="EMBL" id="JBHTIU010000039">
    <property type="protein sequence ID" value="MFD0869946.1"/>
    <property type="molecule type" value="Genomic_DNA"/>
</dbReference>
<dbReference type="Gene3D" id="3.10.450.50">
    <property type="match status" value="1"/>
</dbReference>
<keyword evidence="2" id="KW-1185">Reference proteome</keyword>
<proteinExistence type="predicted"/>
<dbReference type="Proteomes" id="UP001597120">
    <property type="component" value="Unassembled WGS sequence"/>
</dbReference>
<evidence type="ECO:0000313" key="1">
    <source>
        <dbReference type="EMBL" id="MFD0869946.1"/>
    </source>
</evidence>
<reference evidence="2" key="1">
    <citation type="journal article" date="2019" name="Int. J. Syst. Evol. Microbiol.">
        <title>The Global Catalogue of Microorganisms (GCM) 10K type strain sequencing project: providing services to taxonomists for standard genome sequencing and annotation.</title>
        <authorList>
            <consortium name="The Broad Institute Genomics Platform"/>
            <consortium name="The Broad Institute Genome Sequencing Center for Infectious Disease"/>
            <person name="Wu L."/>
            <person name="Ma J."/>
        </authorList>
    </citation>
    <scope>NUCLEOTIDE SEQUENCE [LARGE SCALE GENOMIC DNA]</scope>
    <source>
        <strain evidence="2">CCUG 57263</strain>
    </source>
</reference>